<organism evidence="2 3">
    <name type="scientific">Sinorhizobium psoraleae</name>
    <dbReference type="NCBI Taxonomy" id="520838"/>
    <lineage>
        <taxon>Bacteria</taxon>
        <taxon>Pseudomonadati</taxon>
        <taxon>Pseudomonadota</taxon>
        <taxon>Alphaproteobacteria</taxon>
        <taxon>Hyphomicrobiales</taxon>
        <taxon>Rhizobiaceae</taxon>
        <taxon>Sinorhizobium/Ensifer group</taxon>
        <taxon>Sinorhizobium</taxon>
    </lineage>
</organism>
<gene>
    <name evidence="2" type="ORF">O3W52_20815</name>
</gene>
<comment type="caution">
    <text evidence="2">The sequence shown here is derived from an EMBL/GenBank/DDBJ whole genome shotgun (WGS) entry which is preliminary data.</text>
</comment>
<evidence type="ECO:0000313" key="2">
    <source>
        <dbReference type="EMBL" id="MCZ4092420.1"/>
    </source>
</evidence>
<dbReference type="SUPFAM" id="SSF53300">
    <property type="entry name" value="vWA-like"/>
    <property type="match status" value="1"/>
</dbReference>
<dbReference type="Gene3D" id="3.40.50.410">
    <property type="entry name" value="von Willebrand factor, type A domain"/>
    <property type="match status" value="1"/>
</dbReference>
<dbReference type="InterPro" id="IPR010607">
    <property type="entry name" value="DUF1194"/>
</dbReference>
<keyword evidence="3" id="KW-1185">Reference proteome</keyword>
<reference evidence="2" key="1">
    <citation type="submission" date="2022-10" db="EMBL/GenBank/DDBJ databases">
        <title>Whole genome sequencing of three plant growth promoting bacteria isolated from Vachellia tortilis subsp. raddiana in Morocco.</title>
        <authorList>
            <person name="Hnini M."/>
            <person name="Zouagui R."/>
            <person name="Zouagui H."/>
            <person name="Chemao Elfihri M.-W."/>
            <person name="Ibrahimi A."/>
            <person name="Sbabou L."/>
            <person name="Aurag J."/>
        </authorList>
    </citation>
    <scope>NUCLEOTIDE SEQUENCE</scope>
    <source>
        <strain evidence="2">LMR678</strain>
    </source>
</reference>
<evidence type="ECO:0000313" key="3">
    <source>
        <dbReference type="Proteomes" id="UP001079430"/>
    </source>
</evidence>
<feature type="chain" id="PRO_5045801271" evidence="1">
    <location>
        <begin position="21"/>
        <end position="269"/>
    </location>
</feature>
<accession>A0ABT4KKB9</accession>
<name>A0ABT4KKB9_9HYPH</name>
<sequence>MLRVLALILFLTGIPMQAAAAPPDAACSDVDLELVLAVDMSGSMDMEEARVQRLGYLAALRHPDFINAIKGGYLGRIAIGYFEWAGLVNEASVLAWQVIDDAEDAEAFAARLEARPVGTRRGTSISNAILFGTNLIESNAYSGVRRVLDLSGDGHNNVGPPVAPARAAALERGIVINGLAILIRPSIPGVPLDQYYSECVIGGPGSFMIPVHEAEDFAIAVRQKLLLEVSGRTPAWRLRRAAATPPVDCLFGEKLNPNFIERVFPELNR</sequence>
<dbReference type="EMBL" id="JAPVOI010000004">
    <property type="protein sequence ID" value="MCZ4092420.1"/>
    <property type="molecule type" value="Genomic_DNA"/>
</dbReference>
<dbReference type="InterPro" id="IPR036465">
    <property type="entry name" value="vWFA_dom_sf"/>
</dbReference>
<dbReference type="RefSeq" id="WP_269282783.1">
    <property type="nucleotide sequence ID" value="NZ_JAPVOI010000004.1"/>
</dbReference>
<dbReference type="Pfam" id="PF06707">
    <property type="entry name" value="DUF1194"/>
    <property type="match status" value="1"/>
</dbReference>
<keyword evidence="1" id="KW-0732">Signal</keyword>
<evidence type="ECO:0000256" key="1">
    <source>
        <dbReference type="SAM" id="SignalP"/>
    </source>
</evidence>
<feature type="signal peptide" evidence="1">
    <location>
        <begin position="1"/>
        <end position="20"/>
    </location>
</feature>
<protein>
    <submittedName>
        <fullName evidence="2">DUF1194 domain-containing protein</fullName>
    </submittedName>
</protein>
<dbReference type="Proteomes" id="UP001079430">
    <property type="component" value="Unassembled WGS sequence"/>
</dbReference>
<proteinExistence type="predicted"/>